<comment type="caution">
    <text evidence="1">The sequence shown here is derived from an EMBL/GenBank/DDBJ whole genome shotgun (WGS) entry which is preliminary data.</text>
</comment>
<organism evidence="1 2">
    <name type="scientific">Trichinella papuae</name>
    <dbReference type="NCBI Taxonomy" id="268474"/>
    <lineage>
        <taxon>Eukaryota</taxon>
        <taxon>Metazoa</taxon>
        <taxon>Ecdysozoa</taxon>
        <taxon>Nematoda</taxon>
        <taxon>Enoplea</taxon>
        <taxon>Dorylaimia</taxon>
        <taxon>Trichinellida</taxon>
        <taxon>Trichinellidae</taxon>
        <taxon>Trichinella</taxon>
    </lineage>
</organism>
<reference evidence="1 2" key="1">
    <citation type="submission" date="2015-01" db="EMBL/GenBank/DDBJ databases">
        <title>Evolution of Trichinella species and genotypes.</title>
        <authorList>
            <person name="Korhonen P.K."/>
            <person name="Edoardo P."/>
            <person name="Giuseppe L.R."/>
            <person name="Gasser R.B."/>
        </authorList>
    </citation>
    <scope>NUCLEOTIDE SEQUENCE [LARGE SCALE GENOMIC DNA]</scope>
    <source>
        <strain evidence="1">ISS1980</strain>
    </source>
</reference>
<proteinExistence type="predicted"/>
<evidence type="ECO:0000313" key="2">
    <source>
        <dbReference type="Proteomes" id="UP000054843"/>
    </source>
</evidence>
<protein>
    <submittedName>
        <fullName evidence="1">Uncharacterized protein</fullName>
    </submittedName>
</protein>
<gene>
    <name evidence="1" type="ORF">T10_3920</name>
</gene>
<feature type="non-terminal residue" evidence="1">
    <location>
        <position position="120"/>
    </location>
</feature>
<evidence type="ECO:0000313" key="1">
    <source>
        <dbReference type="EMBL" id="KRZ75901.1"/>
    </source>
</evidence>
<dbReference type="Proteomes" id="UP000054843">
    <property type="component" value="Unassembled WGS sequence"/>
</dbReference>
<dbReference type="AlphaFoldDB" id="A0A0V1MVU1"/>
<accession>A0A0V1MVU1</accession>
<dbReference type="EMBL" id="JYDO01000033">
    <property type="protein sequence ID" value="KRZ75901.1"/>
    <property type="molecule type" value="Genomic_DNA"/>
</dbReference>
<name>A0A0V1MVU1_9BILA</name>
<sequence length="120" mass="13391">MLRQQFLSSSQGTWSVTSPQITLQTVVFTEKVIIAAGGRSLGILIETSPYCIRRWLDAILPSPIHAAQGKLARETARSRGFQQSHLASKREHLYSVGTPRCPLYCGLKHNKKTDWVLTVV</sequence>
<keyword evidence="2" id="KW-1185">Reference proteome</keyword>